<name>A0A8T1DSC6_9STRA</name>
<dbReference type="AlphaFoldDB" id="A0A8T1DSC6"/>
<dbReference type="EMBL" id="RCMK01000228">
    <property type="protein sequence ID" value="KAG2942473.1"/>
    <property type="molecule type" value="Genomic_DNA"/>
</dbReference>
<evidence type="ECO:0000313" key="1">
    <source>
        <dbReference type="EMBL" id="KAG2942473.1"/>
    </source>
</evidence>
<organism evidence="1 2">
    <name type="scientific">Phytophthora cactorum</name>
    <dbReference type="NCBI Taxonomy" id="29920"/>
    <lineage>
        <taxon>Eukaryota</taxon>
        <taxon>Sar</taxon>
        <taxon>Stramenopiles</taxon>
        <taxon>Oomycota</taxon>
        <taxon>Peronosporomycetes</taxon>
        <taxon>Peronosporales</taxon>
        <taxon>Peronosporaceae</taxon>
        <taxon>Phytophthora</taxon>
    </lineage>
</organism>
<reference evidence="1" key="1">
    <citation type="submission" date="2018-10" db="EMBL/GenBank/DDBJ databases">
        <title>Effector identification in a new, highly contiguous assembly of the strawberry crown rot pathogen Phytophthora cactorum.</title>
        <authorList>
            <person name="Armitage A.D."/>
            <person name="Nellist C.F."/>
            <person name="Bates H."/>
            <person name="Vickerstaff R.J."/>
            <person name="Harrison R.J."/>
        </authorList>
    </citation>
    <scope>NUCLEOTIDE SEQUENCE</scope>
    <source>
        <strain evidence="1">4040</strain>
    </source>
</reference>
<sequence length="69" mass="7955">MNDFLFDETAKLVVHEELYLMPSTASRFLSKEILLQMEARENHQYMVVERTQTVDLPTGVVLVQLVTVS</sequence>
<proteinExistence type="predicted"/>
<evidence type="ECO:0000313" key="2">
    <source>
        <dbReference type="Proteomes" id="UP000736787"/>
    </source>
</evidence>
<comment type="caution">
    <text evidence="1">The sequence shown here is derived from an EMBL/GenBank/DDBJ whole genome shotgun (WGS) entry which is preliminary data.</text>
</comment>
<dbReference type="Proteomes" id="UP000736787">
    <property type="component" value="Unassembled WGS sequence"/>
</dbReference>
<accession>A0A8T1DSC6</accession>
<gene>
    <name evidence="1" type="ORF">PC117_g9756</name>
</gene>
<protein>
    <submittedName>
        <fullName evidence="1">Uncharacterized protein</fullName>
    </submittedName>
</protein>